<dbReference type="AlphaFoldDB" id="A0A4S8MN47"/>
<gene>
    <name evidence="1" type="ORF">K435DRAFT_774464</name>
</gene>
<evidence type="ECO:0000313" key="2">
    <source>
        <dbReference type="Proteomes" id="UP000297245"/>
    </source>
</evidence>
<reference evidence="1 2" key="1">
    <citation type="journal article" date="2019" name="Nat. Ecol. Evol.">
        <title>Megaphylogeny resolves global patterns of mushroom evolution.</title>
        <authorList>
            <person name="Varga T."/>
            <person name="Krizsan K."/>
            <person name="Foldi C."/>
            <person name="Dima B."/>
            <person name="Sanchez-Garcia M."/>
            <person name="Sanchez-Ramirez S."/>
            <person name="Szollosi G.J."/>
            <person name="Szarkandi J.G."/>
            <person name="Papp V."/>
            <person name="Albert L."/>
            <person name="Andreopoulos W."/>
            <person name="Angelini C."/>
            <person name="Antonin V."/>
            <person name="Barry K.W."/>
            <person name="Bougher N.L."/>
            <person name="Buchanan P."/>
            <person name="Buyck B."/>
            <person name="Bense V."/>
            <person name="Catcheside P."/>
            <person name="Chovatia M."/>
            <person name="Cooper J."/>
            <person name="Damon W."/>
            <person name="Desjardin D."/>
            <person name="Finy P."/>
            <person name="Geml J."/>
            <person name="Haridas S."/>
            <person name="Hughes K."/>
            <person name="Justo A."/>
            <person name="Karasinski D."/>
            <person name="Kautmanova I."/>
            <person name="Kiss B."/>
            <person name="Kocsube S."/>
            <person name="Kotiranta H."/>
            <person name="LaButti K.M."/>
            <person name="Lechner B.E."/>
            <person name="Liimatainen K."/>
            <person name="Lipzen A."/>
            <person name="Lukacs Z."/>
            <person name="Mihaltcheva S."/>
            <person name="Morgado L.N."/>
            <person name="Niskanen T."/>
            <person name="Noordeloos M.E."/>
            <person name="Ohm R.A."/>
            <person name="Ortiz-Santana B."/>
            <person name="Ovrebo C."/>
            <person name="Racz N."/>
            <person name="Riley R."/>
            <person name="Savchenko A."/>
            <person name="Shiryaev A."/>
            <person name="Soop K."/>
            <person name="Spirin V."/>
            <person name="Szebenyi C."/>
            <person name="Tomsovsky M."/>
            <person name="Tulloss R.E."/>
            <person name="Uehling J."/>
            <person name="Grigoriev I.V."/>
            <person name="Vagvolgyi C."/>
            <person name="Papp T."/>
            <person name="Martin F.M."/>
            <person name="Miettinen O."/>
            <person name="Hibbett D.S."/>
            <person name="Nagy L.G."/>
        </authorList>
    </citation>
    <scope>NUCLEOTIDE SEQUENCE [LARGE SCALE GENOMIC DNA]</scope>
    <source>
        <strain evidence="1 2">CBS 962.96</strain>
    </source>
</reference>
<accession>A0A4S8MN47</accession>
<name>A0A4S8MN47_DENBC</name>
<feature type="non-terminal residue" evidence="1">
    <location>
        <position position="391"/>
    </location>
</feature>
<organism evidence="1 2">
    <name type="scientific">Dendrothele bispora (strain CBS 962.96)</name>
    <dbReference type="NCBI Taxonomy" id="1314807"/>
    <lineage>
        <taxon>Eukaryota</taxon>
        <taxon>Fungi</taxon>
        <taxon>Dikarya</taxon>
        <taxon>Basidiomycota</taxon>
        <taxon>Agaricomycotina</taxon>
        <taxon>Agaricomycetes</taxon>
        <taxon>Agaricomycetidae</taxon>
        <taxon>Agaricales</taxon>
        <taxon>Agaricales incertae sedis</taxon>
        <taxon>Dendrothele</taxon>
    </lineage>
</organism>
<keyword evidence="2" id="KW-1185">Reference proteome</keyword>
<evidence type="ECO:0000313" key="1">
    <source>
        <dbReference type="EMBL" id="THV04357.1"/>
    </source>
</evidence>
<sequence length="391" mass="44558">MDELREHTEDLRMETSSIAAMVSCLDPPQPGLLDSFGQRIPLHDLEAVGPVEYTVEDDGLKTSNPRWEPFVSGKIAGPLEKMNANPDLQWIFLSSLTIQPGPVNCRLSVPKVDDDHYATAFVFLPTDSTSLRVEASYGEAVEHFEIEEDLSFSTQIFVCYTDIDHVKVKSTHSVSYLTYNIFGLDSDDESIPSLSNISPVVPELRDIFRTWKWLLQNKEDRSAKDAPAHILHMLESEGDSLSSESECDDNTLIAHLAPLAKAYGFSLLLVKARHIRQSEHEISHEYKEYEEIFDKWDDLERDLKIEHGKDLITYVDVKVTDLNEREVHVSKELKKTIEKKIEDDDYISHCGCFENRDHEVELEGVDTACYYDTLSLTHTRHALFLLVVPNC</sequence>
<proteinExistence type="predicted"/>
<protein>
    <submittedName>
        <fullName evidence="1">Uncharacterized protein</fullName>
    </submittedName>
</protein>
<dbReference type="EMBL" id="ML179057">
    <property type="protein sequence ID" value="THV04357.1"/>
    <property type="molecule type" value="Genomic_DNA"/>
</dbReference>
<dbReference type="OrthoDB" id="2874010at2759"/>
<dbReference type="Proteomes" id="UP000297245">
    <property type="component" value="Unassembled WGS sequence"/>
</dbReference>